<dbReference type="AlphaFoldDB" id="A0A9P7V9Y3"/>
<proteinExistence type="predicted"/>
<reference evidence="2" key="1">
    <citation type="submission" date="2021-03" db="EMBL/GenBank/DDBJ databases">
        <authorList>
            <person name="Palmer J.M."/>
        </authorList>
    </citation>
    <scope>NUCLEOTIDE SEQUENCE</scope>
    <source>
        <strain evidence="2">ARV_011</strain>
    </source>
</reference>
<evidence type="ECO:0000313" key="2">
    <source>
        <dbReference type="EMBL" id="KAG7193745.1"/>
    </source>
</evidence>
<dbReference type="InterPro" id="IPR027795">
    <property type="entry name" value="CASTOR_ACT_dom"/>
</dbReference>
<sequence>MSEVSISKTKLRVLSVPRQSFWLFLSAVTELLYNEAGPQLDSCSDLEDEKKSTLSDTDSSWASVEVSKLKSWYAGSIASDNDNHYSPTTKDDTTNNNDDNDNEESDFFHIAFTPLECTIICSETIMNQYFKPILNVCLQLSLPVELVDTSFLRLQLDSEGAYDNCTKILELTEPLSNNGILLYFLSTHFSNIVLIPYDLRKKVITTLLLKNFEFSGSSNSYIFNQSPVNTPVKEFGELDLIVNDTDENDESDSNDLSVKAFNTFKNVGTKPWVDRSTLLLLTGARTGYVGEVIEMTAKMTLRPSCIPKYFAITRTASEEVSLLLPKSSRIRANLGFKSKTLMGSAQDVIVPIALDFHLLPLKTSGIVAGVAQSILHGVKTSDIAVSFPFEMYYLSMAKSAIIMIPEDNITIVEEILNQVAL</sequence>
<accession>A0A9P7V9Y3</accession>
<dbReference type="GeneID" id="66113810"/>
<dbReference type="Proteomes" id="UP000790833">
    <property type="component" value="Unassembled WGS sequence"/>
</dbReference>
<dbReference type="GO" id="GO:0006520">
    <property type="term" value="P:amino acid metabolic process"/>
    <property type="evidence" value="ECO:0007669"/>
    <property type="project" value="UniProtKB-ARBA"/>
</dbReference>
<dbReference type="PANTHER" id="PTHR31131">
    <property type="entry name" value="CHROMOSOME 1, WHOLE GENOME SHOTGUN SEQUENCE"/>
    <property type="match status" value="1"/>
</dbReference>
<comment type="caution">
    <text evidence="2">The sequence shown here is derived from an EMBL/GenBank/DDBJ whole genome shotgun (WGS) entry which is preliminary data.</text>
</comment>
<dbReference type="Gene3D" id="3.30.2130.10">
    <property type="entry name" value="VC0802-like"/>
    <property type="match status" value="1"/>
</dbReference>
<keyword evidence="3" id="KW-1185">Reference proteome</keyword>
<dbReference type="InterPro" id="IPR045865">
    <property type="entry name" value="ACT-like_dom_sf"/>
</dbReference>
<name>A0A9P7V9Y3_9ASCO</name>
<dbReference type="SUPFAM" id="SSF55021">
    <property type="entry name" value="ACT-like"/>
    <property type="match status" value="1"/>
</dbReference>
<evidence type="ECO:0000313" key="3">
    <source>
        <dbReference type="Proteomes" id="UP000790833"/>
    </source>
</evidence>
<protein>
    <recommendedName>
        <fullName evidence="1">CASTOR ACT domain-containing protein</fullName>
    </recommendedName>
</protein>
<dbReference type="Pfam" id="PF13840">
    <property type="entry name" value="ACT_7"/>
    <property type="match status" value="1"/>
</dbReference>
<dbReference type="EMBL" id="JAHMUF010000010">
    <property type="protein sequence ID" value="KAG7193745.1"/>
    <property type="molecule type" value="Genomic_DNA"/>
</dbReference>
<dbReference type="PANTHER" id="PTHR31131:SF6">
    <property type="entry name" value="CASTOR ACT DOMAIN-CONTAINING PROTEIN"/>
    <property type="match status" value="1"/>
</dbReference>
<feature type="domain" description="CASTOR ACT" evidence="1">
    <location>
        <begin position="150"/>
        <end position="207"/>
    </location>
</feature>
<dbReference type="GO" id="GO:0046394">
    <property type="term" value="P:carboxylic acid biosynthetic process"/>
    <property type="evidence" value="ECO:0007669"/>
    <property type="project" value="UniProtKB-ARBA"/>
</dbReference>
<organism evidence="2 3">
    <name type="scientific">Scheffersomyces spartinae</name>
    <dbReference type="NCBI Taxonomy" id="45513"/>
    <lineage>
        <taxon>Eukaryota</taxon>
        <taxon>Fungi</taxon>
        <taxon>Dikarya</taxon>
        <taxon>Ascomycota</taxon>
        <taxon>Saccharomycotina</taxon>
        <taxon>Pichiomycetes</taxon>
        <taxon>Debaryomycetaceae</taxon>
        <taxon>Scheffersomyces</taxon>
    </lineage>
</organism>
<dbReference type="RefSeq" id="XP_043049293.1">
    <property type="nucleotide sequence ID" value="XM_043191281.1"/>
</dbReference>
<gene>
    <name evidence="2" type="ORF">KQ657_000436</name>
</gene>
<dbReference type="InterPro" id="IPR051719">
    <property type="entry name" value="CASTOR_mTORC1"/>
</dbReference>
<dbReference type="OrthoDB" id="58529at2759"/>
<evidence type="ECO:0000259" key="1">
    <source>
        <dbReference type="Pfam" id="PF13840"/>
    </source>
</evidence>